<protein>
    <submittedName>
        <fullName evidence="3">IS4 family transposase</fullName>
    </submittedName>
</protein>
<dbReference type="AlphaFoldDB" id="A0A4Q5LNU1"/>
<dbReference type="EMBL" id="SEWF01000074">
    <property type="protein sequence ID" value="RYU92741.1"/>
    <property type="molecule type" value="Genomic_DNA"/>
</dbReference>
<accession>A0A4Q5LNU1</accession>
<organism evidence="3 6">
    <name type="scientific">Emticicia agri</name>
    <dbReference type="NCBI Taxonomy" id="2492393"/>
    <lineage>
        <taxon>Bacteria</taxon>
        <taxon>Pseudomonadati</taxon>
        <taxon>Bacteroidota</taxon>
        <taxon>Cytophagia</taxon>
        <taxon>Cytophagales</taxon>
        <taxon>Leadbetterellaceae</taxon>
        <taxon>Emticicia</taxon>
    </lineage>
</organism>
<evidence type="ECO:0000313" key="3">
    <source>
        <dbReference type="EMBL" id="RYU91024.1"/>
    </source>
</evidence>
<dbReference type="EMBL" id="SEWF01000113">
    <property type="protein sequence ID" value="RYU91024.1"/>
    <property type="molecule type" value="Genomic_DNA"/>
</dbReference>
<sequence length="373" mass="42673">QDSTVGNYPTRQMDLGYLQTGSDNGVLIHNGILTDNHYVPLGLPIQEFIQRDRDDYGKRHQRHLRPFEEKESAKWIEAIDFARKYGRKTGISVVQVADKEADVAEVFNYALTHRQLFIINGRHDRKLKNSTQTLKPYLQSLTPGGIVERSLLDAKGKAHLCECQITFAKVDLQDLIKPIYVLTLQQLQPIKGQDLAHWMILTNVPVKTLAEAVAIIDTYTRRWTTCEDFHKCLKTGCSIQQRQLQSPQALFNTISLLSLIAIGLLRTRYLALKEHAQKTTNHLINELLSQDELMMADIAADKYLMPIDLTFAQKHTNLWFMLLLARMGGHQGIKQAGMPGWQTIWKGWIYFQALVDGLNMSKNLFLQKNRTYG</sequence>
<dbReference type="EMBL" id="SEWF01000114">
    <property type="protein sequence ID" value="RYU91022.1"/>
    <property type="molecule type" value="Genomic_DNA"/>
</dbReference>
<dbReference type="Gene3D" id="1.10.740.10">
    <property type="entry name" value="Transferase Inhibitor Protein From Tn5, Chain"/>
    <property type="match status" value="1"/>
</dbReference>
<gene>
    <name evidence="5" type="ORF">EWM59_09320</name>
    <name evidence="4" type="ORF">EWM59_25555</name>
    <name evidence="3" type="ORF">EWM59_27220</name>
    <name evidence="2" type="ORF">EWM59_27230</name>
    <name evidence="1" type="ORF">EWM59_27240</name>
</gene>
<dbReference type="EMBL" id="SEWF01000010">
    <property type="protein sequence ID" value="RYU96086.1"/>
    <property type="molecule type" value="Genomic_DNA"/>
</dbReference>
<dbReference type="EMBL" id="SEWF01000118">
    <property type="protein sequence ID" value="RYU91017.1"/>
    <property type="molecule type" value="Genomic_DNA"/>
</dbReference>
<evidence type="ECO:0000313" key="4">
    <source>
        <dbReference type="EMBL" id="RYU92741.1"/>
    </source>
</evidence>
<dbReference type="NCBIfam" id="NF033590">
    <property type="entry name" value="transpos_IS4_3"/>
    <property type="match status" value="1"/>
</dbReference>
<dbReference type="PANTHER" id="PTHR37319">
    <property type="entry name" value="TRANSPOSASE"/>
    <property type="match status" value="1"/>
</dbReference>
<dbReference type="InterPro" id="IPR047768">
    <property type="entry name" value="Tn5p-like"/>
</dbReference>
<dbReference type="Proteomes" id="UP000293162">
    <property type="component" value="Unassembled WGS sequence"/>
</dbReference>
<dbReference type="InterPro" id="IPR054836">
    <property type="entry name" value="Tn5_transposase"/>
</dbReference>
<evidence type="ECO:0000313" key="5">
    <source>
        <dbReference type="EMBL" id="RYU96086.1"/>
    </source>
</evidence>
<dbReference type="SUPFAM" id="SSF53098">
    <property type="entry name" value="Ribonuclease H-like"/>
    <property type="match status" value="1"/>
</dbReference>
<reference evidence="3 6" key="1">
    <citation type="submission" date="2019-02" db="EMBL/GenBank/DDBJ databases">
        <title>Bacterial novel species Emticicia sp. 17J42-9 isolated from soil.</title>
        <authorList>
            <person name="Jung H.-Y."/>
        </authorList>
    </citation>
    <scope>NUCLEOTIDE SEQUENCE [LARGE SCALE GENOMIC DNA]</scope>
    <source>
        <strain evidence="3 6">17J42-9</strain>
    </source>
</reference>
<dbReference type="InterPro" id="IPR014737">
    <property type="entry name" value="Transposase_Tn5-like_C"/>
</dbReference>
<evidence type="ECO:0000313" key="1">
    <source>
        <dbReference type="EMBL" id="RYU91017.1"/>
    </source>
</evidence>
<evidence type="ECO:0000313" key="2">
    <source>
        <dbReference type="EMBL" id="RYU91022.1"/>
    </source>
</evidence>
<evidence type="ECO:0000313" key="6">
    <source>
        <dbReference type="Proteomes" id="UP000293162"/>
    </source>
</evidence>
<dbReference type="PANTHER" id="PTHR37319:SF1">
    <property type="entry name" value="TRANSPOSASE TN5 DIMERISATION DOMAIN-CONTAINING PROTEIN"/>
    <property type="match status" value="1"/>
</dbReference>
<dbReference type="Gene3D" id="3.90.350.10">
    <property type="entry name" value="Transposase Inhibitor Protein From Tn5, Chain A, domain 1"/>
    <property type="match status" value="1"/>
</dbReference>
<name>A0A4Q5LNU1_9BACT</name>
<dbReference type="RefSeq" id="WP_130020692.1">
    <property type="nucleotide sequence ID" value="NZ_SEWF01000010.1"/>
</dbReference>
<dbReference type="InterPro" id="IPR012337">
    <property type="entry name" value="RNaseH-like_sf"/>
</dbReference>
<comment type="caution">
    <text evidence="3">The sequence shown here is derived from an EMBL/GenBank/DDBJ whole genome shotgun (WGS) entry which is preliminary data.</text>
</comment>
<feature type="non-terminal residue" evidence="3">
    <location>
        <position position="1"/>
    </location>
</feature>
<proteinExistence type="predicted"/>
<keyword evidence="6" id="KW-1185">Reference proteome</keyword>
<dbReference type="OrthoDB" id="940548at2"/>